<feature type="region of interest" description="Disordered" evidence="1">
    <location>
        <begin position="204"/>
        <end position="245"/>
    </location>
</feature>
<evidence type="ECO:0000313" key="2">
    <source>
        <dbReference type="EMBL" id="GAO45677.1"/>
    </source>
</evidence>
<dbReference type="STRING" id="1220578.FPE01S_07_00650"/>
<accession>A0A0E9N6V0</accession>
<dbReference type="SUPFAM" id="SSF49695">
    <property type="entry name" value="gamma-Crystallin-like"/>
    <property type="match status" value="3"/>
</dbReference>
<dbReference type="AlphaFoldDB" id="A0A0E9N6V0"/>
<dbReference type="RefSeq" id="WP_052956151.1">
    <property type="nucleotide sequence ID" value="NZ_BBWV01000007.1"/>
</dbReference>
<dbReference type="InterPro" id="IPR011024">
    <property type="entry name" value="G_crystallin-like"/>
</dbReference>
<proteinExistence type="predicted"/>
<dbReference type="Proteomes" id="UP000033121">
    <property type="component" value="Unassembled WGS sequence"/>
</dbReference>
<reference evidence="2 3" key="1">
    <citation type="submission" date="2015-04" db="EMBL/GenBank/DDBJ databases">
        <title>Whole genome shotgun sequence of Flavihumibacter petaseus NBRC 106054.</title>
        <authorList>
            <person name="Miyazawa S."/>
            <person name="Hosoyama A."/>
            <person name="Hashimoto M."/>
            <person name="Noguchi M."/>
            <person name="Tsuchikane K."/>
            <person name="Ohji S."/>
            <person name="Yamazoe A."/>
            <person name="Ichikawa N."/>
            <person name="Kimura A."/>
            <person name="Fujita N."/>
        </authorList>
    </citation>
    <scope>NUCLEOTIDE SEQUENCE [LARGE SCALE GENOMIC DNA]</scope>
    <source>
        <strain evidence="2 3">NBRC 106054</strain>
    </source>
</reference>
<dbReference type="EMBL" id="BBWV01000007">
    <property type="protein sequence ID" value="GAO45677.1"/>
    <property type="molecule type" value="Genomic_DNA"/>
</dbReference>
<evidence type="ECO:0000256" key="1">
    <source>
        <dbReference type="SAM" id="MobiDB-lite"/>
    </source>
</evidence>
<keyword evidence="3" id="KW-1185">Reference proteome</keyword>
<comment type="caution">
    <text evidence="2">The sequence shown here is derived from an EMBL/GenBank/DDBJ whole genome shotgun (WGS) entry which is preliminary data.</text>
</comment>
<dbReference type="Gene3D" id="2.60.20.10">
    <property type="entry name" value="Crystallins"/>
    <property type="match status" value="4"/>
</dbReference>
<gene>
    <name evidence="2" type="ORF">FPE01S_07_00650</name>
</gene>
<organism evidence="2 3">
    <name type="scientific">Flavihumibacter petaseus NBRC 106054</name>
    <dbReference type="NCBI Taxonomy" id="1220578"/>
    <lineage>
        <taxon>Bacteria</taxon>
        <taxon>Pseudomonadati</taxon>
        <taxon>Bacteroidota</taxon>
        <taxon>Chitinophagia</taxon>
        <taxon>Chitinophagales</taxon>
        <taxon>Chitinophagaceae</taxon>
        <taxon>Flavihumibacter</taxon>
    </lineage>
</organism>
<sequence>MRLTTVSAGISFLVIFLFTFSYNRSEQGGTQGSTVILYSGSSYRGASRTFMPGTYSGAQLGQLNRDASSIRVPSDKQVIAYDEKGKSISIAYNIPDLGVSGWDNRIVKLVVQRKAGDGNGSLPPTGNRVILYEQADYQGESRAFDPGNQNSGTLGSLYLRVSAIYIPPGRVVTVKDRSGQQATFTKSYADLAVARWDNRIHSFSITGNDSGGPDGGGAGSGETGVGGSGKPGGKPGGGPAGGSGGPGSGGPYVILAEECGYRGQISYLAAGNYTTAQLGIRNNSLASLEIPFGMAMQIFDGDRFSGASKTFTRAEFCLDPEWRYRASSVRVFFQANPGSGGANYIVTMYADKFGRGPFVNIGMGTVSYVGANFERAASSIYVLPGYAITVYDQPDLRGNSRTFTGRVEDLSPFGWNDRVASAYVFKR</sequence>
<dbReference type="OrthoDB" id="954626at2"/>
<protein>
    <submittedName>
        <fullName evidence="2">Uncharacterized protein</fullName>
    </submittedName>
</protein>
<name>A0A0E9N6V0_9BACT</name>
<evidence type="ECO:0000313" key="3">
    <source>
        <dbReference type="Proteomes" id="UP000033121"/>
    </source>
</evidence>
<feature type="compositionally biased region" description="Gly residues" evidence="1">
    <location>
        <begin position="209"/>
        <end position="245"/>
    </location>
</feature>